<evidence type="ECO:0000256" key="2">
    <source>
        <dbReference type="SAM" id="Phobius"/>
    </source>
</evidence>
<keyword evidence="2" id="KW-1133">Transmembrane helix</keyword>
<dbReference type="EMBL" id="CP032514">
    <property type="protein sequence ID" value="AYD90445.1"/>
    <property type="molecule type" value="Genomic_DNA"/>
</dbReference>
<feature type="compositionally biased region" description="Low complexity" evidence="1">
    <location>
        <begin position="253"/>
        <end position="262"/>
    </location>
</feature>
<reference evidence="3 4" key="1">
    <citation type="submission" date="2018-09" db="EMBL/GenBank/DDBJ databases">
        <authorList>
            <person name="Li J."/>
        </authorList>
    </citation>
    <scope>NUCLEOTIDE SEQUENCE [LARGE SCALE GENOMIC DNA]</scope>
    <source>
        <strain evidence="3 4">2129</strain>
    </source>
</reference>
<feature type="transmembrane region" description="Helical" evidence="2">
    <location>
        <begin position="116"/>
        <end position="140"/>
    </location>
</feature>
<gene>
    <name evidence="3" type="ORF">D5R93_11340</name>
</gene>
<keyword evidence="2" id="KW-0472">Membrane</keyword>
<keyword evidence="4" id="KW-1185">Reference proteome</keyword>
<feature type="region of interest" description="Disordered" evidence="1">
    <location>
        <begin position="187"/>
        <end position="219"/>
    </location>
</feature>
<organism evidence="3 4">
    <name type="scientific">Actinomyces lilanjuaniae</name>
    <dbReference type="NCBI Taxonomy" id="2321394"/>
    <lineage>
        <taxon>Bacteria</taxon>
        <taxon>Bacillati</taxon>
        <taxon>Actinomycetota</taxon>
        <taxon>Actinomycetes</taxon>
        <taxon>Actinomycetales</taxon>
        <taxon>Actinomycetaceae</taxon>
        <taxon>Actinomyces</taxon>
    </lineage>
</organism>
<evidence type="ECO:0000313" key="4">
    <source>
        <dbReference type="Proteomes" id="UP000273001"/>
    </source>
</evidence>
<name>A0ABN5PPW9_9ACTO</name>
<keyword evidence="2" id="KW-0812">Transmembrane</keyword>
<sequence length="450" mass="48303">MGVEVWAFAALVAVLAVYLFPFLVRRREMTGQSNIQDRYSAELRVLDTGATAAADSACGRSGHAELFRRRPEVKGMNRPAVRNVRALRTERELGRARKAHAQARERRRAAAAHRGVVACVLLGVSLGAWVVGALTVLPWWPALVPTALMGVSMVAGRRAAVASAQADRRERHRIAELERELTGLTGRRPTVPVVASKRSLRTQQQPESQPRVPAPDFDDAVLSEQDQPSVHVAPKFVQESFQVRTQSRTSPQAESSSASLRSEAADEEVGAAAVSPEPAWGAATADADDATRRPGVETPRARPPQTPQESLAAPPEAGGGGDVEAVGQVKDEGSVGRVVTAGDPPTAGADQPASRDEPSRGGARKGRAELPTATPPQGWRPVHVPAPTYTLAARAPRRAYEEPVVEPGVSVPVPARPHRVRTFTAPDFEERDFQPIDLDAVLERRRAAGE</sequence>
<dbReference type="Proteomes" id="UP000273001">
    <property type="component" value="Chromosome"/>
</dbReference>
<feature type="transmembrane region" description="Helical" evidence="2">
    <location>
        <begin position="6"/>
        <end position="24"/>
    </location>
</feature>
<feature type="compositionally biased region" description="Polar residues" evidence="1">
    <location>
        <begin position="243"/>
        <end position="252"/>
    </location>
</feature>
<dbReference type="RefSeq" id="WP_120205324.1">
    <property type="nucleotide sequence ID" value="NZ_CP032514.1"/>
</dbReference>
<protein>
    <submittedName>
        <fullName evidence="3">Uncharacterized protein</fullName>
    </submittedName>
</protein>
<proteinExistence type="predicted"/>
<accession>A0ABN5PPW9</accession>
<evidence type="ECO:0000313" key="3">
    <source>
        <dbReference type="EMBL" id="AYD90445.1"/>
    </source>
</evidence>
<evidence type="ECO:0000256" key="1">
    <source>
        <dbReference type="SAM" id="MobiDB-lite"/>
    </source>
</evidence>
<feature type="region of interest" description="Disordered" evidence="1">
    <location>
        <begin position="243"/>
        <end position="384"/>
    </location>
</feature>